<evidence type="ECO:0000259" key="6">
    <source>
        <dbReference type="PROSITE" id="PS50090"/>
    </source>
</evidence>
<dbReference type="InterPro" id="IPR001005">
    <property type="entry name" value="SANT/Myb"/>
</dbReference>
<dbReference type="Gene3D" id="1.10.10.60">
    <property type="entry name" value="Homeodomain-like"/>
    <property type="match status" value="3"/>
</dbReference>
<sequence>QKLAKEAYAASNDPAPAPTPAPQIIAAGYESVKVEKVWTSADTQILRGLLETHGGFYYPKFVKYLPGFSYGQMHQEFERLQVGTFCKSGRWTASERKELLDLARKYSEDWFLVSQNMSTPRTVTQCRAIYRVIMLGHTQEPSRWSPEETQRLHHLVNLFYQGKLDFNQDDTSSRNKVEYGLPSTDPSPSPRLQRMMRALKHDTTQSESTLVNTPARRRSGIPWKKIASFMRFRTPAQCMSKWSNERRIQMHEQEVFAGPWSLEEDRALYKLFLQAPRKWSWIARNLPRRRRLQNISWRHKYCIMQYVAMLKQCRGPTWDPLADGFEEVHFRCEIHAWYTGSTEGYRSQDGYACPYDLDLTGHRKWVTSSTPHLPPTDELSAPIK</sequence>
<evidence type="ECO:0000313" key="7">
    <source>
        <dbReference type="EMBL" id="KAJ2806278.1"/>
    </source>
</evidence>
<dbReference type="CDD" id="cd00167">
    <property type="entry name" value="SANT"/>
    <property type="match status" value="2"/>
</dbReference>
<proteinExistence type="predicted"/>
<dbReference type="InterPro" id="IPR051575">
    <property type="entry name" value="Myb-like_DNA-bd"/>
</dbReference>
<organism evidence="7 8">
    <name type="scientific">Coemansia guatemalensis</name>
    <dbReference type="NCBI Taxonomy" id="2761395"/>
    <lineage>
        <taxon>Eukaryota</taxon>
        <taxon>Fungi</taxon>
        <taxon>Fungi incertae sedis</taxon>
        <taxon>Zoopagomycota</taxon>
        <taxon>Kickxellomycotina</taxon>
        <taxon>Kickxellomycetes</taxon>
        <taxon>Kickxellales</taxon>
        <taxon>Kickxellaceae</taxon>
        <taxon>Coemansia</taxon>
    </lineage>
</organism>
<dbReference type="PROSITE" id="PS50090">
    <property type="entry name" value="MYB_LIKE"/>
    <property type="match status" value="2"/>
</dbReference>
<evidence type="ECO:0000313" key="8">
    <source>
        <dbReference type="Proteomes" id="UP001140094"/>
    </source>
</evidence>
<feature type="region of interest" description="Disordered" evidence="5">
    <location>
        <begin position="171"/>
        <end position="190"/>
    </location>
</feature>
<feature type="domain" description="Myb-like" evidence="6">
    <location>
        <begin position="252"/>
        <end position="289"/>
    </location>
</feature>
<dbReference type="GO" id="GO:0042796">
    <property type="term" value="P:snRNA transcription by RNA polymerase III"/>
    <property type="evidence" value="ECO:0007669"/>
    <property type="project" value="TreeGrafter"/>
</dbReference>
<keyword evidence="3" id="KW-0804">Transcription</keyword>
<dbReference type="SMART" id="SM00717">
    <property type="entry name" value="SANT"/>
    <property type="match status" value="3"/>
</dbReference>
<dbReference type="Proteomes" id="UP001140094">
    <property type="component" value="Unassembled WGS sequence"/>
</dbReference>
<name>A0A9W8HWV4_9FUNG</name>
<evidence type="ECO:0000256" key="4">
    <source>
        <dbReference type="ARBA" id="ARBA00023242"/>
    </source>
</evidence>
<protein>
    <recommendedName>
        <fullName evidence="6">Myb-like domain-containing protein</fullName>
    </recommendedName>
</protein>
<evidence type="ECO:0000256" key="5">
    <source>
        <dbReference type="SAM" id="MobiDB-lite"/>
    </source>
</evidence>
<accession>A0A9W8HWV4</accession>
<evidence type="ECO:0000256" key="1">
    <source>
        <dbReference type="ARBA" id="ARBA00023015"/>
    </source>
</evidence>
<keyword evidence="8" id="KW-1185">Reference proteome</keyword>
<comment type="caution">
    <text evidence="7">The sequence shown here is derived from an EMBL/GenBank/DDBJ whole genome shotgun (WGS) entry which is preliminary data.</text>
</comment>
<dbReference type="GO" id="GO:0019185">
    <property type="term" value="C:snRNA-activating protein complex"/>
    <property type="evidence" value="ECO:0007669"/>
    <property type="project" value="TreeGrafter"/>
</dbReference>
<dbReference type="InterPro" id="IPR009057">
    <property type="entry name" value="Homeodomain-like_sf"/>
</dbReference>
<dbReference type="OrthoDB" id="2143914at2759"/>
<keyword evidence="4" id="KW-0539">Nucleus</keyword>
<gene>
    <name evidence="7" type="ORF">H4R20_001746</name>
</gene>
<dbReference type="GO" id="GO:0000978">
    <property type="term" value="F:RNA polymerase II cis-regulatory region sequence-specific DNA binding"/>
    <property type="evidence" value="ECO:0007669"/>
    <property type="project" value="TreeGrafter"/>
</dbReference>
<dbReference type="AlphaFoldDB" id="A0A9W8HWV4"/>
<keyword evidence="2" id="KW-0238">DNA-binding</keyword>
<evidence type="ECO:0000256" key="2">
    <source>
        <dbReference type="ARBA" id="ARBA00023125"/>
    </source>
</evidence>
<evidence type="ECO:0000256" key="3">
    <source>
        <dbReference type="ARBA" id="ARBA00023163"/>
    </source>
</evidence>
<dbReference type="Pfam" id="PF13921">
    <property type="entry name" value="Myb_DNA-bind_6"/>
    <property type="match status" value="1"/>
</dbReference>
<feature type="non-terminal residue" evidence="7">
    <location>
        <position position="1"/>
    </location>
</feature>
<dbReference type="EMBL" id="JANBUO010000206">
    <property type="protein sequence ID" value="KAJ2806278.1"/>
    <property type="molecule type" value="Genomic_DNA"/>
</dbReference>
<dbReference type="PANTHER" id="PTHR46621:SF1">
    <property type="entry name" value="SNRNA-ACTIVATING PROTEIN COMPLEX SUBUNIT 4"/>
    <property type="match status" value="1"/>
</dbReference>
<dbReference type="SUPFAM" id="SSF46689">
    <property type="entry name" value="Homeodomain-like"/>
    <property type="match status" value="2"/>
</dbReference>
<reference evidence="7" key="1">
    <citation type="submission" date="2022-07" db="EMBL/GenBank/DDBJ databases">
        <title>Phylogenomic reconstructions and comparative analyses of Kickxellomycotina fungi.</title>
        <authorList>
            <person name="Reynolds N.K."/>
            <person name="Stajich J.E."/>
            <person name="Barry K."/>
            <person name="Grigoriev I.V."/>
            <person name="Crous P."/>
            <person name="Smith M.E."/>
        </authorList>
    </citation>
    <scope>NUCLEOTIDE SEQUENCE</scope>
    <source>
        <strain evidence="7">NRRL 1565</strain>
    </source>
</reference>
<dbReference type="PANTHER" id="PTHR46621">
    <property type="entry name" value="SNRNA-ACTIVATING PROTEIN COMPLEX SUBUNIT 4"/>
    <property type="match status" value="1"/>
</dbReference>
<keyword evidence="1" id="KW-0805">Transcription regulation</keyword>
<dbReference type="GO" id="GO:0042795">
    <property type="term" value="P:snRNA transcription by RNA polymerase II"/>
    <property type="evidence" value="ECO:0007669"/>
    <property type="project" value="TreeGrafter"/>
</dbReference>
<feature type="domain" description="Myb-like" evidence="6">
    <location>
        <begin position="87"/>
        <end position="134"/>
    </location>
</feature>
<dbReference type="GO" id="GO:0001006">
    <property type="term" value="F:RNA polymerase III type 3 promoter sequence-specific DNA binding"/>
    <property type="evidence" value="ECO:0007669"/>
    <property type="project" value="TreeGrafter"/>
</dbReference>